<dbReference type="PANTHER" id="PTHR14024:SF49">
    <property type="entry name" value="LIPID STORAGE DROPLETS SURFACE-BINDING PROTEIN 1"/>
    <property type="match status" value="1"/>
</dbReference>
<evidence type="ECO:0000256" key="2">
    <source>
        <dbReference type="ARBA" id="ARBA00006311"/>
    </source>
</evidence>
<keyword evidence="6" id="KW-1185">Reference proteome</keyword>
<organism evidence="5 6">
    <name type="scientific">Dryococelus australis</name>
    <dbReference type="NCBI Taxonomy" id="614101"/>
    <lineage>
        <taxon>Eukaryota</taxon>
        <taxon>Metazoa</taxon>
        <taxon>Ecdysozoa</taxon>
        <taxon>Arthropoda</taxon>
        <taxon>Hexapoda</taxon>
        <taxon>Insecta</taxon>
        <taxon>Pterygota</taxon>
        <taxon>Neoptera</taxon>
        <taxon>Polyneoptera</taxon>
        <taxon>Phasmatodea</taxon>
        <taxon>Verophasmatodea</taxon>
        <taxon>Anareolatae</taxon>
        <taxon>Phasmatidae</taxon>
        <taxon>Eurycanthinae</taxon>
        <taxon>Dryococelus</taxon>
    </lineage>
</organism>
<gene>
    <name evidence="5" type="ORF">PR048_002659</name>
</gene>
<evidence type="ECO:0000256" key="4">
    <source>
        <dbReference type="SAM" id="MobiDB-lite"/>
    </source>
</evidence>
<reference evidence="5 6" key="1">
    <citation type="submission" date="2023-02" db="EMBL/GenBank/DDBJ databases">
        <title>LHISI_Scaffold_Assembly.</title>
        <authorList>
            <person name="Stuart O.P."/>
            <person name="Cleave R."/>
            <person name="Magrath M.J.L."/>
            <person name="Mikheyev A.S."/>
        </authorList>
    </citation>
    <scope>NUCLEOTIDE SEQUENCE [LARGE SCALE GENOMIC DNA]</scope>
    <source>
        <strain evidence="5">Daus_M_001</strain>
        <tissue evidence="5">Leg muscle</tissue>
    </source>
</reference>
<evidence type="ECO:0000313" key="5">
    <source>
        <dbReference type="EMBL" id="KAJ8897313.1"/>
    </source>
</evidence>
<protein>
    <submittedName>
        <fullName evidence="5">Uncharacterized protein</fullName>
    </submittedName>
</protein>
<comment type="similarity">
    <text evidence="2">Belongs to the perilipin family.</text>
</comment>
<comment type="caution">
    <text evidence="5">The sequence shown here is derived from an EMBL/GenBank/DDBJ whole genome shotgun (WGS) entry which is preliminary data.</text>
</comment>
<evidence type="ECO:0000256" key="1">
    <source>
        <dbReference type="ARBA" id="ARBA00004502"/>
    </source>
</evidence>
<feature type="region of interest" description="Disordered" evidence="4">
    <location>
        <begin position="1"/>
        <end position="36"/>
    </location>
</feature>
<dbReference type="PANTHER" id="PTHR14024">
    <property type="entry name" value="PERILIPIN"/>
    <property type="match status" value="1"/>
</dbReference>
<accession>A0ABQ9IKT4</accession>
<comment type="subcellular location">
    <subcellularLocation>
        <location evidence="1">Lipid droplet</location>
    </subcellularLocation>
</comment>
<evidence type="ECO:0000256" key="3">
    <source>
        <dbReference type="ARBA" id="ARBA00022677"/>
    </source>
</evidence>
<proteinExistence type="inferred from homology"/>
<dbReference type="Proteomes" id="UP001159363">
    <property type="component" value="Chromosome 1"/>
</dbReference>
<dbReference type="InterPro" id="IPR004279">
    <property type="entry name" value="Perilipin"/>
</dbReference>
<keyword evidence="3" id="KW-0551">Lipid droplet</keyword>
<evidence type="ECO:0000313" key="6">
    <source>
        <dbReference type="Proteomes" id="UP001159363"/>
    </source>
</evidence>
<name>A0ABQ9IKT4_9NEOP</name>
<dbReference type="EMBL" id="JARBHB010000001">
    <property type="protein sequence ID" value="KAJ8897313.1"/>
    <property type="molecule type" value="Genomic_DNA"/>
</dbReference>
<sequence>MSDAVKAVEAATPVASKPDAPAQSAEKVPAQSDEGKASSVARIAKLPVVEQSLNTASAIYGKVKDSSSIVGWTLDKAESAVSKAVEVATPVTTHLERPLHTVDSILSKSLDYVEKKVPAVKMTPDGVYTVTKEYIVETVHPVVVCSGVVKEYATAAIVNTAKLIPGMTHTQPMVQDAEKKGT</sequence>
<dbReference type="Pfam" id="PF03036">
    <property type="entry name" value="Perilipin"/>
    <property type="match status" value="1"/>
</dbReference>